<feature type="compositionally biased region" description="Acidic residues" evidence="2">
    <location>
        <begin position="426"/>
        <end position="437"/>
    </location>
</feature>
<dbReference type="Proteomes" id="UP000887540">
    <property type="component" value="Unplaced"/>
</dbReference>
<dbReference type="SUPFAM" id="SSF48371">
    <property type="entry name" value="ARM repeat"/>
    <property type="match status" value="1"/>
</dbReference>
<name>A0A914BY14_9BILA</name>
<dbReference type="AlphaFoldDB" id="A0A914BY14"/>
<evidence type="ECO:0000313" key="3">
    <source>
        <dbReference type="Proteomes" id="UP000887540"/>
    </source>
</evidence>
<accession>A0A914BY14</accession>
<keyword evidence="3" id="KW-1185">Reference proteome</keyword>
<organism evidence="3 4">
    <name type="scientific">Acrobeloides nanus</name>
    <dbReference type="NCBI Taxonomy" id="290746"/>
    <lineage>
        <taxon>Eukaryota</taxon>
        <taxon>Metazoa</taxon>
        <taxon>Ecdysozoa</taxon>
        <taxon>Nematoda</taxon>
        <taxon>Chromadorea</taxon>
        <taxon>Rhabditida</taxon>
        <taxon>Tylenchina</taxon>
        <taxon>Cephalobomorpha</taxon>
        <taxon>Cephaloboidea</taxon>
        <taxon>Cephalobidae</taxon>
        <taxon>Acrobeloides</taxon>
    </lineage>
</organism>
<dbReference type="WBParaSite" id="ACRNAN_Path_1258.g4923.t1">
    <property type="protein sequence ID" value="ACRNAN_Path_1258.g4923.t1"/>
    <property type="gene ID" value="ACRNAN_Path_1258.g4923"/>
</dbReference>
<feature type="coiled-coil region" evidence="1">
    <location>
        <begin position="648"/>
        <end position="849"/>
    </location>
</feature>
<sequence>MELIKQIKLLESLDMQVQEDAKLALSNRIAEGIGIGILVQYYAKSQSVRALELLCLVREPHDRTLLDKMNECMAGNPSGTLVLLGRIIQKAPSWLPKFPQHLIFNRILDLIKPDKDIEIAIGAIICITSLLPHCSSVDHDIIQNIFNAFIDACEVYYLKRRLLDQRLEEKEEFQLRMRSQALRIAISRFFKIFYAIYPCNLIYFLRRQSQNLSPELFHLIIEPLLLSVRFHPDLLLENREKEFSKERWTSRETHDFFAMTQKISTNAHHADLQEFQENFYVDDDADSLLSDSLENINMETLNSAHPENEAAIHWTPSMHHGLETPPESYVPERFTRLQMADSRPQITSTLLPTSSTAPQNAKKSFIGKKFETIWKTVGPKMEDAHRASDTTGDSAFHSETNLESVVEVIAPSSEDVSEDRRGSVETAEECDELEDEQQPQQKHDTENNSEENKPPTQDVDRVVWRNEPTVHEDRLRGSWLTNQGSDIFDLERNSSRSTLQANRIERSRSLTQIDNLEDSKAYVNSVPSTPQTHSPGIGEKPMDSDIYPFSSIVMDQLKKQEQTLLAKLSRKTEQSRRGYMKASEEHHSCLKELGLADRLPGRIYDDMEHILNKLSADKQRVVLQTRLRLVNQHLMFERYARLLHAHRNRRLFAKLKQQKSQLAETEKLKKAVHQVELELEKQIKENADLRNTIQSLKNAHSEMEEHFLKQLKQVSEEKENTNEELEKISLNYKKASESQKVLQQKFDAAMRKCDDLEAENEFIKRQLNEVDQLKNELSEIHKRNQHIKDQLSHAQSVAQHIDGDKARNAMNQVEESSISRYEAQLKAQRAQLRKSKNEAKIVMERAQQMETHWKEEAQRRNELKALLERASTLHAQQTEAAQHKFNSLLSICGKQEAHIFSLHRIIEQNHSNRTQVRNSYGEPMAIPSGSIPPEMISYESSFGGSEIPSQLLLSELFGKRETVGHSPPRNNSLSFGLEPHFSPKPRRIKEISRGDISSSIEEHSMSPESPHMD</sequence>
<reference evidence="4" key="1">
    <citation type="submission" date="2022-11" db="UniProtKB">
        <authorList>
            <consortium name="WormBaseParasite"/>
        </authorList>
    </citation>
    <scope>IDENTIFICATION</scope>
</reference>
<feature type="region of interest" description="Disordered" evidence="2">
    <location>
        <begin position="962"/>
        <end position="1013"/>
    </location>
</feature>
<protein>
    <submittedName>
        <fullName evidence="4">Hamartin</fullName>
    </submittedName>
</protein>
<dbReference type="PANTHER" id="PTHR15154:SF2">
    <property type="entry name" value="HAMARTIN"/>
    <property type="match status" value="1"/>
</dbReference>
<dbReference type="GO" id="GO:0032007">
    <property type="term" value="P:negative regulation of TOR signaling"/>
    <property type="evidence" value="ECO:0007669"/>
    <property type="project" value="TreeGrafter"/>
</dbReference>
<evidence type="ECO:0000256" key="2">
    <source>
        <dbReference type="SAM" id="MobiDB-lite"/>
    </source>
</evidence>
<keyword evidence="1" id="KW-0175">Coiled coil</keyword>
<dbReference type="GO" id="GO:0051726">
    <property type="term" value="P:regulation of cell cycle"/>
    <property type="evidence" value="ECO:0007669"/>
    <property type="project" value="TreeGrafter"/>
</dbReference>
<dbReference type="Pfam" id="PF04388">
    <property type="entry name" value="Hamartin"/>
    <property type="match status" value="1"/>
</dbReference>
<proteinExistence type="predicted"/>
<dbReference type="InterPro" id="IPR016024">
    <property type="entry name" value="ARM-type_fold"/>
</dbReference>
<feature type="region of interest" description="Disordered" evidence="2">
    <location>
        <begin position="406"/>
        <end position="462"/>
    </location>
</feature>
<dbReference type="GO" id="GO:0033596">
    <property type="term" value="C:TSC1-TSC2 complex"/>
    <property type="evidence" value="ECO:0007669"/>
    <property type="project" value="TreeGrafter"/>
</dbReference>
<evidence type="ECO:0000313" key="4">
    <source>
        <dbReference type="WBParaSite" id="ACRNAN_Path_1258.g4923.t1"/>
    </source>
</evidence>
<dbReference type="InterPro" id="IPR007483">
    <property type="entry name" value="Hamartin"/>
</dbReference>
<dbReference type="PANTHER" id="PTHR15154">
    <property type="entry name" value="HAMARTIN"/>
    <property type="match status" value="1"/>
</dbReference>
<evidence type="ECO:0000256" key="1">
    <source>
        <dbReference type="SAM" id="Coils"/>
    </source>
</evidence>
<feature type="compositionally biased region" description="Basic and acidic residues" evidence="2">
    <location>
        <begin position="1000"/>
        <end position="1013"/>
    </location>
</feature>
<feature type="compositionally biased region" description="Basic and acidic residues" evidence="2">
    <location>
        <begin position="441"/>
        <end position="462"/>
    </location>
</feature>